<accession>A0A8H6CD01</accession>
<evidence type="ECO:0008006" key="3">
    <source>
        <dbReference type="Google" id="ProtNLM"/>
    </source>
</evidence>
<proteinExistence type="predicted"/>
<dbReference type="InterPro" id="IPR012349">
    <property type="entry name" value="Split_barrel_FMN-bd"/>
</dbReference>
<comment type="caution">
    <text evidence="1">The sequence shown here is derived from an EMBL/GenBank/DDBJ whole genome shotgun (WGS) entry which is preliminary data.</text>
</comment>
<protein>
    <recommendedName>
        <fullName evidence="3">Flavin-nucleotide-binding protein</fullName>
    </recommendedName>
</protein>
<keyword evidence="2" id="KW-1185">Reference proteome</keyword>
<organism evidence="1 2">
    <name type="scientific">Letharia lupina</name>
    <dbReference type="NCBI Taxonomy" id="560253"/>
    <lineage>
        <taxon>Eukaryota</taxon>
        <taxon>Fungi</taxon>
        <taxon>Dikarya</taxon>
        <taxon>Ascomycota</taxon>
        <taxon>Pezizomycotina</taxon>
        <taxon>Lecanoromycetes</taxon>
        <taxon>OSLEUM clade</taxon>
        <taxon>Lecanoromycetidae</taxon>
        <taxon>Lecanorales</taxon>
        <taxon>Lecanorineae</taxon>
        <taxon>Parmeliaceae</taxon>
        <taxon>Letharia</taxon>
    </lineage>
</organism>
<dbReference type="PANTHER" id="PTHR34071">
    <property type="entry name" value="5-NITROIMIDAZOLE ANTIBIOTICS RESISTANCE PROTEIN, NIMA-FAMILY-RELATED PROTEIN-RELATED"/>
    <property type="match status" value="1"/>
</dbReference>
<dbReference type="GeneID" id="59331203"/>
<gene>
    <name evidence="1" type="ORF">HO133_002791</name>
</gene>
<dbReference type="Gene3D" id="2.30.110.10">
    <property type="entry name" value="Electron Transport, Fmn-binding Protein, Chain A"/>
    <property type="match status" value="1"/>
</dbReference>
<evidence type="ECO:0000313" key="1">
    <source>
        <dbReference type="EMBL" id="KAF6221110.1"/>
    </source>
</evidence>
<dbReference type="Pfam" id="PF12900">
    <property type="entry name" value="Pyridox_ox_2"/>
    <property type="match status" value="1"/>
</dbReference>
<dbReference type="EMBL" id="JACCJB010000015">
    <property type="protein sequence ID" value="KAF6221110.1"/>
    <property type="molecule type" value="Genomic_DNA"/>
</dbReference>
<evidence type="ECO:0000313" key="2">
    <source>
        <dbReference type="Proteomes" id="UP000593566"/>
    </source>
</evidence>
<reference evidence="1 2" key="1">
    <citation type="journal article" date="2020" name="Genomics">
        <title>Complete, high-quality genomes from long-read metagenomic sequencing of two wolf lichen thalli reveals enigmatic genome architecture.</title>
        <authorList>
            <person name="McKenzie S.K."/>
            <person name="Walston R.F."/>
            <person name="Allen J.L."/>
        </authorList>
    </citation>
    <scope>NUCLEOTIDE SEQUENCE [LARGE SCALE GENOMIC DNA]</scope>
    <source>
        <strain evidence="1">WasteWater1</strain>
    </source>
</reference>
<dbReference type="PANTHER" id="PTHR34071:SF2">
    <property type="entry name" value="FLAVIN-NUCLEOTIDE-BINDING PROTEIN"/>
    <property type="match status" value="1"/>
</dbReference>
<dbReference type="AlphaFoldDB" id="A0A8H6CD01"/>
<sequence length="261" mass="28790">MGRTLVYPRVQKNTVHRKDDRATYDLHTIHSIINETPVLHISFNSSDPEDPFPTILPMIGTMGSFAYPSADLNDPLECYLHGYVSSGCMKQARAHPESGLAITIAATKVDGIVLSLTPNSHSYNYRSAVLFGYGSLVEDAEEKLWAMQLVTNSVLPGRWDHTRTPPDKAEMASTTILKVKIVNGSGKIRTGGPGDEKKDTEREDLLQRVWTGVVPMWETAGEPVAGGNGRVEDVPEHVRAFRDDINKVNEKYAKTAAVEKT</sequence>
<name>A0A8H6CD01_9LECA</name>
<dbReference type="RefSeq" id="XP_037150545.1">
    <property type="nucleotide sequence ID" value="XM_037293716.1"/>
</dbReference>
<dbReference type="InterPro" id="IPR024747">
    <property type="entry name" value="Pyridox_Oxase-rel"/>
</dbReference>
<dbReference type="SUPFAM" id="SSF50475">
    <property type="entry name" value="FMN-binding split barrel"/>
    <property type="match status" value="1"/>
</dbReference>
<dbReference type="Proteomes" id="UP000593566">
    <property type="component" value="Unassembled WGS sequence"/>
</dbReference>